<evidence type="ECO:0000313" key="2">
    <source>
        <dbReference type="EMBL" id="GAA2026088.1"/>
    </source>
</evidence>
<dbReference type="EMBL" id="BAAAQN010000012">
    <property type="protein sequence ID" value="GAA2026088.1"/>
    <property type="molecule type" value="Genomic_DNA"/>
</dbReference>
<comment type="caution">
    <text evidence="2">The sequence shown here is derived from an EMBL/GenBank/DDBJ whole genome shotgun (WGS) entry which is preliminary data.</text>
</comment>
<dbReference type="Gene3D" id="3.40.50.360">
    <property type="match status" value="1"/>
</dbReference>
<organism evidence="2 3">
    <name type="scientific">Catenulispora yoronensis</name>
    <dbReference type="NCBI Taxonomy" id="450799"/>
    <lineage>
        <taxon>Bacteria</taxon>
        <taxon>Bacillati</taxon>
        <taxon>Actinomycetota</taxon>
        <taxon>Actinomycetes</taxon>
        <taxon>Catenulisporales</taxon>
        <taxon>Catenulisporaceae</taxon>
        <taxon>Catenulispora</taxon>
    </lineage>
</organism>
<accession>A0ABP5FGE8</accession>
<dbReference type="PANTHER" id="PTHR30543:SF21">
    <property type="entry name" value="NAD(P)H-DEPENDENT FMN REDUCTASE LOT6"/>
    <property type="match status" value="1"/>
</dbReference>
<protein>
    <submittedName>
        <fullName evidence="2">NADPH-dependent FMN reductase</fullName>
    </submittedName>
</protein>
<reference evidence="3" key="1">
    <citation type="journal article" date="2019" name="Int. J. Syst. Evol. Microbiol.">
        <title>The Global Catalogue of Microorganisms (GCM) 10K type strain sequencing project: providing services to taxonomists for standard genome sequencing and annotation.</title>
        <authorList>
            <consortium name="The Broad Institute Genomics Platform"/>
            <consortium name="The Broad Institute Genome Sequencing Center for Infectious Disease"/>
            <person name="Wu L."/>
            <person name="Ma J."/>
        </authorList>
    </citation>
    <scope>NUCLEOTIDE SEQUENCE [LARGE SCALE GENOMIC DNA]</scope>
    <source>
        <strain evidence="3">JCM 16014</strain>
    </source>
</reference>
<dbReference type="PANTHER" id="PTHR30543">
    <property type="entry name" value="CHROMATE REDUCTASE"/>
    <property type="match status" value="1"/>
</dbReference>
<dbReference type="Proteomes" id="UP001500751">
    <property type="component" value="Unassembled WGS sequence"/>
</dbReference>
<proteinExistence type="predicted"/>
<dbReference type="SUPFAM" id="SSF52218">
    <property type="entry name" value="Flavoproteins"/>
    <property type="match status" value="1"/>
</dbReference>
<evidence type="ECO:0000259" key="1">
    <source>
        <dbReference type="Pfam" id="PF03358"/>
    </source>
</evidence>
<dbReference type="Pfam" id="PF03358">
    <property type="entry name" value="FMN_red"/>
    <property type="match status" value="1"/>
</dbReference>
<sequence>MTIKILAISGSLRKASSNTALLRAAKQLAPEGVEIEIYEALGQLPHYDQDLEGDVPANVVELRQRIAEADGVLIATPEYNYSVPGVLKNALDWASRPYGESVLTGKPVAIMGASGSAFGTVRAQNHLRAVFHFLDSKLVGKPEVQVGNNWERFDNDGNLVDETARNLVAGLVAALVVVIDDVQKAKVAA</sequence>
<dbReference type="RefSeq" id="WP_344665760.1">
    <property type="nucleotide sequence ID" value="NZ_BAAAQN010000012.1"/>
</dbReference>
<feature type="domain" description="NADPH-dependent FMN reductase-like" evidence="1">
    <location>
        <begin position="3"/>
        <end position="150"/>
    </location>
</feature>
<dbReference type="InterPro" id="IPR050712">
    <property type="entry name" value="NAD(P)H-dep_reductase"/>
</dbReference>
<dbReference type="InterPro" id="IPR029039">
    <property type="entry name" value="Flavoprotein-like_sf"/>
</dbReference>
<evidence type="ECO:0000313" key="3">
    <source>
        <dbReference type="Proteomes" id="UP001500751"/>
    </source>
</evidence>
<name>A0ABP5FGE8_9ACTN</name>
<gene>
    <name evidence="2" type="ORF">GCM10009839_25500</name>
</gene>
<keyword evidence="3" id="KW-1185">Reference proteome</keyword>
<dbReference type="InterPro" id="IPR005025">
    <property type="entry name" value="FMN_Rdtase-like_dom"/>
</dbReference>